<dbReference type="EMBL" id="AUBJ02000001">
    <property type="protein sequence ID" value="MCP2334102.1"/>
    <property type="molecule type" value="Genomic_DNA"/>
</dbReference>
<keyword evidence="3" id="KW-1185">Reference proteome</keyword>
<evidence type="ECO:0000256" key="1">
    <source>
        <dbReference type="SAM" id="Phobius"/>
    </source>
</evidence>
<accession>A0ABT1JNJ6</accession>
<feature type="transmembrane region" description="Helical" evidence="1">
    <location>
        <begin position="6"/>
        <end position="25"/>
    </location>
</feature>
<organism evidence="2 3">
    <name type="scientific">Actinoalloteichus caeruleus DSM 43889</name>
    <dbReference type="NCBI Taxonomy" id="1120930"/>
    <lineage>
        <taxon>Bacteria</taxon>
        <taxon>Bacillati</taxon>
        <taxon>Actinomycetota</taxon>
        <taxon>Actinomycetes</taxon>
        <taxon>Pseudonocardiales</taxon>
        <taxon>Pseudonocardiaceae</taxon>
        <taxon>Actinoalloteichus</taxon>
        <taxon>Actinoalloteichus cyanogriseus</taxon>
    </lineage>
</organism>
<name>A0ABT1JNJ6_ACTCY</name>
<keyword evidence="1" id="KW-1133">Transmembrane helix</keyword>
<sequence>MDVVRLLFVLAHLVGLALLLGGFLVQWRAGDHKPGEVMWWGGLVQLVTGAALVGLREAQDLPVDHMKIGIKLLVALAVVVLILLARRRTTPSTGMFLATGALTFVNAAIAVLWV</sequence>
<reference evidence="2 3" key="1">
    <citation type="submission" date="2013-07" db="EMBL/GenBank/DDBJ databases">
        <authorList>
            <consortium name="DOE Joint Genome Institute"/>
            <person name="Reeve W."/>
            <person name="Huntemann M."/>
            <person name="Han J."/>
            <person name="Chen A."/>
            <person name="Kyrpides N."/>
            <person name="Mavromatis K."/>
            <person name="Markowitz V."/>
            <person name="Palaniappan K."/>
            <person name="Ivanova N."/>
            <person name="Schaumberg A."/>
            <person name="Pati A."/>
            <person name="Liolios K."/>
            <person name="Nordberg H.P."/>
            <person name="Cantor M.N."/>
            <person name="Hua S.X."/>
            <person name="Woyke T."/>
        </authorList>
    </citation>
    <scope>NUCLEOTIDE SEQUENCE [LARGE SCALE GENOMIC DNA]</scope>
    <source>
        <strain evidence="2 3">DSM 43889</strain>
    </source>
</reference>
<evidence type="ECO:0000313" key="3">
    <source>
        <dbReference type="Proteomes" id="UP000791080"/>
    </source>
</evidence>
<keyword evidence="1" id="KW-0472">Membrane</keyword>
<dbReference type="Proteomes" id="UP000791080">
    <property type="component" value="Unassembled WGS sequence"/>
</dbReference>
<protein>
    <recommendedName>
        <fullName evidence="4">Integral membrane protein</fullName>
    </recommendedName>
</protein>
<keyword evidence="1" id="KW-0812">Transmembrane</keyword>
<evidence type="ECO:0008006" key="4">
    <source>
        <dbReference type="Google" id="ProtNLM"/>
    </source>
</evidence>
<feature type="transmembrane region" description="Helical" evidence="1">
    <location>
        <begin position="37"/>
        <end position="56"/>
    </location>
</feature>
<evidence type="ECO:0000313" key="2">
    <source>
        <dbReference type="EMBL" id="MCP2334102.1"/>
    </source>
</evidence>
<feature type="transmembrane region" description="Helical" evidence="1">
    <location>
        <begin position="94"/>
        <end position="113"/>
    </location>
</feature>
<gene>
    <name evidence="2" type="ORF">G443_004372</name>
</gene>
<reference evidence="2 3" key="2">
    <citation type="submission" date="2022-06" db="EMBL/GenBank/DDBJ databases">
        <title>Genomic Encyclopedia of Type Strains, Phase I: the one thousand microbial genomes (KMG-I) project.</title>
        <authorList>
            <person name="Kyrpides N."/>
        </authorList>
    </citation>
    <scope>NUCLEOTIDE SEQUENCE [LARGE SCALE GENOMIC DNA]</scope>
    <source>
        <strain evidence="2 3">DSM 43889</strain>
    </source>
</reference>
<dbReference type="RefSeq" id="WP_016696902.1">
    <property type="nucleotide sequence ID" value="NZ_AUBJ02000001.1"/>
</dbReference>
<feature type="transmembrane region" description="Helical" evidence="1">
    <location>
        <begin position="68"/>
        <end position="85"/>
    </location>
</feature>
<proteinExistence type="predicted"/>
<comment type="caution">
    <text evidence="2">The sequence shown here is derived from an EMBL/GenBank/DDBJ whole genome shotgun (WGS) entry which is preliminary data.</text>
</comment>